<name>A0ABV7E230_9RHOB</name>
<evidence type="ECO:0000313" key="1">
    <source>
        <dbReference type="EMBL" id="MFC3088524.1"/>
    </source>
</evidence>
<comment type="caution">
    <text evidence="1">The sequence shown here is derived from an EMBL/GenBank/DDBJ whole genome shotgun (WGS) entry which is preliminary data.</text>
</comment>
<dbReference type="EMBL" id="JBHRSM010000053">
    <property type="protein sequence ID" value="MFC3088524.1"/>
    <property type="molecule type" value="Genomic_DNA"/>
</dbReference>
<protein>
    <recommendedName>
        <fullName evidence="3">HK97 gp10 family phage protein</fullName>
    </recommendedName>
</protein>
<organism evidence="1 2">
    <name type="scientific">Tabrizicola soli</name>
    <dbReference type="NCBI Taxonomy" id="2185115"/>
    <lineage>
        <taxon>Bacteria</taxon>
        <taxon>Pseudomonadati</taxon>
        <taxon>Pseudomonadota</taxon>
        <taxon>Alphaproteobacteria</taxon>
        <taxon>Rhodobacterales</taxon>
        <taxon>Paracoccaceae</taxon>
        <taxon>Tabrizicola</taxon>
    </lineage>
</organism>
<gene>
    <name evidence="1" type="ORF">ACFOD6_21000</name>
</gene>
<dbReference type="RefSeq" id="WP_197644648.1">
    <property type="nucleotide sequence ID" value="NZ_JAEACP010000012.1"/>
</dbReference>
<keyword evidence="2" id="KW-1185">Reference proteome</keyword>
<proteinExistence type="predicted"/>
<sequence>MAGGNGGVQGWDPIRYTREFEKELLTARVKAGKKIGPMIVKASRTALGRARPARRKAINFKVRKNGTMVIIDRGKNARTREYGLTINARAGGWLRIDFDESTKNDAPAYTIKSRKGNILLVADDTDPIAVLKKEVTIKPVDLPRRISTIANQHIATYLQMIEDNLAGRH</sequence>
<reference evidence="2" key="1">
    <citation type="journal article" date="2019" name="Int. J. Syst. Evol. Microbiol.">
        <title>The Global Catalogue of Microorganisms (GCM) 10K type strain sequencing project: providing services to taxonomists for standard genome sequencing and annotation.</title>
        <authorList>
            <consortium name="The Broad Institute Genomics Platform"/>
            <consortium name="The Broad Institute Genome Sequencing Center for Infectious Disease"/>
            <person name="Wu L."/>
            <person name="Ma J."/>
        </authorList>
    </citation>
    <scope>NUCLEOTIDE SEQUENCE [LARGE SCALE GENOMIC DNA]</scope>
    <source>
        <strain evidence="2">KCTC 62102</strain>
    </source>
</reference>
<dbReference type="Proteomes" id="UP001595445">
    <property type="component" value="Unassembled WGS sequence"/>
</dbReference>
<evidence type="ECO:0000313" key="2">
    <source>
        <dbReference type="Proteomes" id="UP001595445"/>
    </source>
</evidence>
<evidence type="ECO:0008006" key="3">
    <source>
        <dbReference type="Google" id="ProtNLM"/>
    </source>
</evidence>
<accession>A0ABV7E230</accession>